<dbReference type="Proteomes" id="UP000286402">
    <property type="component" value="Unassembled WGS sequence"/>
</dbReference>
<feature type="chain" id="PRO_5019200408" description="BT-3987-like N-terminal domain-containing protein" evidence="1">
    <location>
        <begin position="19"/>
        <end position="293"/>
    </location>
</feature>
<accession>A0A420FJK8</accession>
<comment type="caution">
    <text evidence="3">The sequence shown here is derived from an EMBL/GenBank/DDBJ whole genome shotgun (WGS) entry which is preliminary data.</text>
</comment>
<evidence type="ECO:0000313" key="3">
    <source>
        <dbReference type="EMBL" id="RKF33111.1"/>
    </source>
</evidence>
<dbReference type="AlphaFoldDB" id="A0A420FJK8"/>
<dbReference type="InterPro" id="IPR013728">
    <property type="entry name" value="BT_3987-like_N"/>
</dbReference>
<dbReference type="PROSITE" id="PS51257">
    <property type="entry name" value="PROKAR_LIPOPROTEIN"/>
    <property type="match status" value="1"/>
</dbReference>
<dbReference type="Pfam" id="PF08522">
    <property type="entry name" value="BT_3987-like_N"/>
    <property type="match status" value="1"/>
</dbReference>
<dbReference type="EMBL" id="MCAQ01000026">
    <property type="protein sequence ID" value="RKF33111.1"/>
    <property type="molecule type" value="Genomic_DNA"/>
</dbReference>
<protein>
    <recommendedName>
        <fullName evidence="2">BT-3987-like N-terminal domain-containing protein</fullName>
    </recommendedName>
</protein>
<gene>
    <name evidence="3" type="ORF">BCY89_12800</name>
</gene>
<keyword evidence="4" id="KW-1185">Reference proteome</keyword>
<reference evidence="3 4" key="1">
    <citation type="submission" date="2016-07" db="EMBL/GenBank/DDBJ databases">
        <title>Genome analysis of Sphingobacterium siyangense T12B17.</title>
        <authorList>
            <person name="Xu D."/>
            <person name="Su Y."/>
            <person name="Zheng S."/>
        </authorList>
    </citation>
    <scope>NUCLEOTIDE SEQUENCE [LARGE SCALE GENOMIC DNA]</scope>
    <source>
        <strain evidence="3 4">T12B17</strain>
    </source>
</reference>
<keyword evidence="1" id="KW-0732">Signal</keyword>
<evidence type="ECO:0000313" key="4">
    <source>
        <dbReference type="Proteomes" id="UP000286402"/>
    </source>
</evidence>
<dbReference type="RefSeq" id="WP_120335388.1">
    <property type="nucleotide sequence ID" value="NZ_MCAQ01000026.1"/>
</dbReference>
<sequence>MKKILKYISLAIAIPVLATSCLKDDAIIGPDAAGAIKNVIEWKNITTITSSTTSPYAVFVPATLDPQKPEITINAYVRYAGVDAAPNDIEVKLSVDPAIVAAYNKSQSGTLNALPTAAFEIPTSVVIKGGEREALVPIKLHVDKFDQTKENVLPLVISSTSSTTPISGNFGSVIYSFPVKSIWEGTYTYTIYNDYGTIDANIGGTFTEEGVKLNTVGPNKLNVQYLWRTYGGYAQYQFNGNNTSITSITAFSGSARATVIDKVVVVDAEKRIFEVNWTCLGRGVRERFVRTGD</sequence>
<evidence type="ECO:0000259" key="2">
    <source>
        <dbReference type="Pfam" id="PF08522"/>
    </source>
</evidence>
<proteinExistence type="predicted"/>
<feature type="domain" description="BT-3987-like N-terminal" evidence="2">
    <location>
        <begin position="66"/>
        <end position="162"/>
    </location>
</feature>
<feature type="signal peptide" evidence="1">
    <location>
        <begin position="1"/>
        <end position="18"/>
    </location>
</feature>
<dbReference type="Gene3D" id="2.60.40.1740">
    <property type="entry name" value="hypothetical protein (bacova_03559)"/>
    <property type="match status" value="1"/>
</dbReference>
<evidence type="ECO:0000256" key="1">
    <source>
        <dbReference type="SAM" id="SignalP"/>
    </source>
</evidence>
<name>A0A420FJK8_9SPHI</name>
<organism evidence="3 4">
    <name type="scientific">Sphingobacterium siyangense</name>
    <dbReference type="NCBI Taxonomy" id="459529"/>
    <lineage>
        <taxon>Bacteria</taxon>
        <taxon>Pseudomonadati</taxon>
        <taxon>Bacteroidota</taxon>
        <taxon>Sphingobacteriia</taxon>
        <taxon>Sphingobacteriales</taxon>
        <taxon>Sphingobacteriaceae</taxon>
        <taxon>Sphingobacterium</taxon>
    </lineage>
</organism>